<proteinExistence type="predicted"/>
<sequence>MVAAFRCLRRRSFFPAAAKPAVHCHRQGLSGRRHGTARNLISGIRLCLETACQTPGLCQQAGQRLVVPPPPVLQQLRPEPEVLRQTAVARPAHRCPARAWPKSTRNWLRVPSGRKGKLLASSGPTIHPGSDVSQASSQSLSLRGLAIKLALSFDTFSHTPQLRRFLFLAINRSKHHPVFLCSTESKAVPELPISAQVQSTLCHVQLPQPVQTAAGRLTPCTFC</sequence>
<evidence type="ECO:0000313" key="1">
    <source>
        <dbReference type="EMBL" id="KAK8173370.1"/>
    </source>
</evidence>
<name>A0ABR1XYJ4_9PEZI</name>
<accession>A0ABR1XYJ4</accession>
<evidence type="ECO:0000313" key="2">
    <source>
        <dbReference type="Proteomes" id="UP001456524"/>
    </source>
</evidence>
<keyword evidence="2" id="KW-1185">Reference proteome</keyword>
<protein>
    <submittedName>
        <fullName evidence="1">Uncharacterized protein</fullName>
    </submittedName>
</protein>
<organism evidence="1 2">
    <name type="scientific">Phyllosticta citrichinensis</name>
    <dbReference type="NCBI Taxonomy" id="1130410"/>
    <lineage>
        <taxon>Eukaryota</taxon>
        <taxon>Fungi</taxon>
        <taxon>Dikarya</taxon>
        <taxon>Ascomycota</taxon>
        <taxon>Pezizomycotina</taxon>
        <taxon>Dothideomycetes</taxon>
        <taxon>Dothideomycetes incertae sedis</taxon>
        <taxon>Botryosphaeriales</taxon>
        <taxon>Phyllostictaceae</taxon>
        <taxon>Phyllosticta</taxon>
    </lineage>
</organism>
<reference evidence="1 2" key="1">
    <citation type="journal article" date="2022" name="G3 (Bethesda)">
        <title>Enemy or ally: a genomic approach to elucidate the lifestyle of Phyllosticta citrichinaensis.</title>
        <authorList>
            <person name="Buijs V.A."/>
            <person name="Groenewald J.Z."/>
            <person name="Haridas S."/>
            <person name="LaButti K.M."/>
            <person name="Lipzen A."/>
            <person name="Martin F.M."/>
            <person name="Barry K."/>
            <person name="Grigoriev I.V."/>
            <person name="Crous P.W."/>
            <person name="Seidl M.F."/>
        </authorList>
    </citation>
    <scope>NUCLEOTIDE SEQUENCE [LARGE SCALE GENOMIC DNA]</scope>
    <source>
        <strain evidence="1 2">CBS 129764</strain>
    </source>
</reference>
<dbReference type="EMBL" id="JBBWUH010000003">
    <property type="protein sequence ID" value="KAK8173370.1"/>
    <property type="molecule type" value="Genomic_DNA"/>
</dbReference>
<dbReference type="Proteomes" id="UP001456524">
    <property type="component" value="Unassembled WGS sequence"/>
</dbReference>
<gene>
    <name evidence="1" type="ORF">IWX90DRAFT_139322</name>
</gene>
<comment type="caution">
    <text evidence="1">The sequence shown here is derived from an EMBL/GenBank/DDBJ whole genome shotgun (WGS) entry which is preliminary data.</text>
</comment>